<reference evidence="1 2" key="1">
    <citation type="submission" date="2024-07" db="EMBL/GenBank/DDBJ databases">
        <title>The genome sequence of type strain Sediminicola arcticus GDMCC 1.2805.</title>
        <authorList>
            <person name="Liu Y."/>
        </authorList>
    </citation>
    <scope>NUCLEOTIDE SEQUENCE [LARGE SCALE GENOMIC DNA]</scope>
    <source>
        <strain evidence="1 2">GDMCC 1.2805</strain>
    </source>
</reference>
<accession>A0ABV2SQE6</accession>
<sequence length="185" mass="20860">MNFEHMKLISWLLLALFGIICTVTGFLWGKSATNTSLNTAELKVLHESNTKLVADLDACNQKLASQTTKDKTSELKKNPVSVDAQTYFNSDLAKQALGEKIKLNDLKIIEGIGPKIEKLFHNFEIKSWEDLSEVSVKKCQDVLDSGGDRYRIHNPGSWPMQAKMADEGRWKALARWQEEHKAGKL</sequence>
<dbReference type="Proteomes" id="UP001549799">
    <property type="component" value="Unassembled WGS sequence"/>
</dbReference>
<organism evidence="1 2">
    <name type="scientific">Sediminicola arcticus</name>
    <dbReference type="NCBI Taxonomy" id="1574308"/>
    <lineage>
        <taxon>Bacteria</taxon>
        <taxon>Pseudomonadati</taxon>
        <taxon>Bacteroidota</taxon>
        <taxon>Flavobacteriia</taxon>
        <taxon>Flavobacteriales</taxon>
        <taxon>Flavobacteriaceae</taxon>
        <taxon>Sediminicola</taxon>
    </lineage>
</organism>
<evidence type="ECO:0000313" key="2">
    <source>
        <dbReference type="Proteomes" id="UP001549799"/>
    </source>
</evidence>
<evidence type="ECO:0008006" key="3">
    <source>
        <dbReference type="Google" id="ProtNLM"/>
    </source>
</evidence>
<dbReference type="EMBL" id="JBEXAE010000001">
    <property type="protein sequence ID" value="MET6989374.1"/>
    <property type="molecule type" value="Genomic_DNA"/>
</dbReference>
<evidence type="ECO:0000313" key="1">
    <source>
        <dbReference type="EMBL" id="MET6989374.1"/>
    </source>
</evidence>
<gene>
    <name evidence="1" type="ORF">ABXZ36_01780</name>
</gene>
<name>A0ABV2SQE6_9FLAO</name>
<keyword evidence="2" id="KW-1185">Reference proteome</keyword>
<proteinExistence type="predicted"/>
<protein>
    <recommendedName>
        <fullName evidence="3">LSU ribosomal protein L21p</fullName>
    </recommendedName>
</protein>
<dbReference type="RefSeq" id="WP_354613743.1">
    <property type="nucleotide sequence ID" value="NZ_JBEXAE010000001.1"/>
</dbReference>
<comment type="caution">
    <text evidence="1">The sequence shown here is derived from an EMBL/GenBank/DDBJ whole genome shotgun (WGS) entry which is preliminary data.</text>
</comment>